<accession>E1QEC7</accession>
<feature type="transmembrane region" description="Helical" evidence="2">
    <location>
        <begin position="12"/>
        <end position="32"/>
    </location>
</feature>
<feature type="domain" description="GGDEF" evidence="3">
    <location>
        <begin position="171"/>
        <end position="304"/>
    </location>
</feature>
<organism evidence="4 5">
    <name type="scientific">Desulfarculus baarsii (strain ATCC 33931 / DSM 2075 / LMG 7858 / VKM B-1802 / 2st14)</name>
    <dbReference type="NCBI Taxonomy" id="644282"/>
    <lineage>
        <taxon>Bacteria</taxon>
        <taxon>Pseudomonadati</taxon>
        <taxon>Thermodesulfobacteriota</taxon>
        <taxon>Desulfarculia</taxon>
        <taxon>Desulfarculales</taxon>
        <taxon>Desulfarculaceae</taxon>
        <taxon>Desulfarculus</taxon>
    </lineage>
</organism>
<dbReference type="GO" id="GO:1902201">
    <property type="term" value="P:negative regulation of bacterial-type flagellum-dependent cell motility"/>
    <property type="evidence" value="ECO:0007669"/>
    <property type="project" value="TreeGrafter"/>
</dbReference>
<dbReference type="Proteomes" id="UP000009047">
    <property type="component" value="Chromosome"/>
</dbReference>
<dbReference type="Gene3D" id="3.30.70.270">
    <property type="match status" value="1"/>
</dbReference>
<dbReference type="AlphaFoldDB" id="E1QEC7"/>
<dbReference type="InterPro" id="IPR043128">
    <property type="entry name" value="Rev_trsase/Diguanyl_cyclase"/>
</dbReference>
<keyword evidence="2" id="KW-1133">Transmembrane helix</keyword>
<dbReference type="SUPFAM" id="SSF55073">
    <property type="entry name" value="Nucleotide cyclase"/>
    <property type="match status" value="1"/>
</dbReference>
<evidence type="ECO:0000256" key="2">
    <source>
        <dbReference type="SAM" id="Phobius"/>
    </source>
</evidence>
<keyword evidence="2" id="KW-0472">Membrane</keyword>
<dbReference type="SMART" id="SM00267">
    <property type="entry name" value="GGDEF"/>
    <property type="match status" value="1"/>
</dbReference>
<dbReference type="NCBIfam" id="TIGR00254">
    <property type="entry name" value="GGDEF"/>
    <property type="match status" value="1"/>
</dbReference>
<dbReference type="InterPro" id="IPR050469">
    <property type="entry name" value="Diguanylate_Cyclase"/>
</dbReference>
<dbReference type="PROSITE" id="PS50887">
    <property type="entry name" value="GGDEF"/>
    <property type="match status" value="1"/>
</dbReference>
<protein>
    <recommendedName>
        <fullName evidence="1">diguanylate cyclase</fullName>
        <ecNumber evidence="1">2.7.7.65</ecNumber>
    </recommendedName>
</protein>
<dbReference type="KEGG" id="dbr:Deba_0541"/>
<gene>
    <name evidence="4" type="ordered locus">Deba_0541</name>
</gene>
<dbReference type="eggNOG" id="COG3706">
    <property type="taxonomic scope" value="Bacteria"/>
</dbReference>
<keyword evidence="2" id="KW-0812">Transmembrane</keyword>
<dbReference type="CDD" id="cd01949">
    <property type="entry name" value="GGDEF"/>
    <property type="match status" value="1"/>
</dbReference>
<dbReference type="PANTHER" id="PTHR45138:SF24">
    <property type="entry name" value="DIGUANYLATE CYCLASE DGCC-RELATED"/>
    <property type="match status" value="1"/>
</dbReference>
<dbReference type="RefSeq" id="WP_013257368.1">
    <property type="nucleotide sequence ID" value="NC_014365.1"/>
</dbReference>
<dbReference type="GO" id="GO:0043709">
    <property type="term" value="P:cell adhesion involved in single-species biofilm formation"/>
    <property type="evidence" value="ECO:0007669"/>
    <property type="project" value="TreeGrafter"/>
</dbReference>
<reference evidence="4 5" key="1">
    <citation type="journal article" date="2010" name="Stand. Genomic Sci.">
        <title>Complete genome sequence of Desulfarculus baarsii type strain (2st14).</title>
        <authorList>
            <person name="Sun H."/>
            <person name="Spring S."/>
            <person name="Lapidus A."/>
            <person name="Davenport K."/>
            <person name="Del Rio T.G."/>
            <person name="Tice H."/>
            <person name="Nolan M."/>
            <person name="Copeland A."/>
            <person name="Cheng J.F."/>
            <person name="Lucas S."/>
            <person name="Tapia R."/>
            <person name="Goodwin L."/>
            <person name="Pitluck S."/>
            <person name="Ivanova N."/>
            <person name="Pagani I."/>
            <person name="Mavromatis K."/>
            <person name="Ovchinnikova G."/>
            <person name="Pati A."/>
            <person name="Chen A."/>
            <person name="Palaniappan K."/>
            <person name="Hauser L."/>
            <person name="Chang Y.J."/>
            <person name="Jeffries C.D."/>
            <person name="Detter J.C."/>
            <person name="Han C."/>
            <person name="Rohde M."/>
            <person name="Brambilla E."/>
            <person name="Goker M."/>
            <person name="Woyke T."/>
            <person name="Bristow J."/>
            <person name="Eisen J.A."/>
            <person name="Markowitz V."/>
            <person name="Hugenholtz P."/>
            <person name="Kyrpides N.C."/>
            <person name="Klenk H.P."/>
            <person name="Land M."/>
        </authorList>
    </citation>
    <scope>NUCLEOTIDE SEQUENCE [LARGE SCALE GENOMIC DNA]</scope>
    <source>
        <strain evidence="5">ATCC 33931 / DSM 2075 / LMG 7858 / VKM B-1802 / 2st14</strain>
    </source>
</reference>
<evidence type="ECO:0000259" key="3">
    <source>
        <dbReference type="PROSITE" id="PS50887"/>
    </source>
</evidence>
<evidence type="ECO:0000313" key="5">
    <source>
        <dbReference type="Proteomes" id="UP000009047"/>
    </source>
</evidence>
<evidence type="ECO:0000313" key="4">
    <source>
        <dbReference type="EMBL" id="ADK83913.1"/>
    </source>
</evidence>
<dbReference type="OrthoDB" id="9759607at2"/>
<evidence type="ECO:0000256" key="1">
    <source>
        <dbReference type="ARBA" id="ARBA00012528"/>
    </source>
</evidence>
<dbReference type="HOGENOM" id="CLU_823172_0_0_7"/>
<dbReference type="GO" id="GO:0052621">
    <property type="term" value="F:diguanylate cyclase activity"/>
    <property type="evidence" value="ECO:0007669"/>
    <property type="project" value="UniProtKB-EC"/>
</dbReference>
<dbReference type="Pfam" id="PF00990">
    <property type="entry name" value="GGDEF"/>
    <property type="match status" value="1"/>
</dbReference>
<feature type="transmembrane region" description="Helical" evidence="2">
    <location>
        <begin position="44"/>
        <end position="67"/>
    </location>
</feature>
<dbReference type="FunFam" id="3.30.70.270:FF:000001">
    <property type="entry name" value="Diguanylate cyclase domain protein"/>
    <property type="match status" value="1"/>
</dbReference>
<name>E1QEC7_DESB2</name>
<proteinExistence type="predicted"/>
<dbReference type="GO" id="GO:0005886">
    <property type="term" value="C:plasma membrane"/>
    <property type="evidence" value="ECO:0007669"/>
    <property type="project" value="TreeGrafter"/>
</dbReference>
<sequence>MKWFWIKLSVRARLAGLLALVVIGPVTAILLLEPGTKQEFGAYLGVYLAVSITLWWPAAGLIGRLVVLDDLARINRVCRALREGSRPELLELPNESDEEHELLELQRNINFMVRSVAGRESSLRDHLKENVRERSRLWELSIRDALTSLYNRRYFDRKLREVVEEASASGERACLMVIDVDNFKLVNDTYGHQTGDRLLASLGATIQASVRQERDIACRYGGDEFVVIFRQAEPAAAVEAARRVRSRYLAEWTGETSLSMGLAPLTPDHAHNPGQIAEGWLAAADQAVYKAKELGGDRLALNDQDGLRAVSL</sequence>
<dbReference type="STRING" id="644282.Deba_0541"/>
<dbReference type="EC" id="2.7.7.65" evidence="1"/>
<dbReference type="EMBL" id="CP002085">
    <property type="protein sequence ID" value="ADK83913.1"/>
    <property type="molecule type" value="Genomic_DNA"/>
</dbReference>
<dbReference type="PANTHER" id="PTHR45138">
    <property type="entry name" value="REGULATORY COMPONENTS OF SENSORY TRANSDUCTION SYSTEM"/>
    <property type="match status" value="1"/>
</dbReference>
<keyword evidence="5" id="KW-1185">Reference proteome</keyword>
<dbReference type="InterPro" id="IPR029787">
    <property type="entry name" value="Nucleotide_cyclase"/>
</dbReference>
<dbReference type="InterPro" id="IPR000160">
    <property type="entry name" value="GGDEF_dom"/>
</dbReference>